<sequence>MNRVVVHHQNGTIRLCVSLDGAEVAVNPELGKSVDAVAMRIAKKLRRPEASFVDADGGAVEGDCTKLETGHQLKFPAEFTLPVFVNPPLARDLAVPAYPMVGLPMLPNVLLEHSEAADWRWLRGGVVVGSERVYVPTASDEGFRLLCECTPLQRRATGSSNRWGARSASPLPDAFALSVSAESDVVRAAPQFIVSAISPQVCAGDFRVLSYNLLADYNLKPDMARGDPFYVHLTPEERDFSYRRQLLLREISGFSADILCLQEVDRDSMFGNFLQGQLGHLGYDGLHANKVHTSTPVGNAVFWRRASWRLLASEALDLTRGEAIQSLLEACPSLGLALGKTTTVANLVVLEDKAGHRVVVANLHLFGDPGAPHIRLLQTYLVLRAAERHKAPLLLCGDFNCGSESGVCELLTVGFVDEGHPDWSVGRGFEWGALGDKRADLASVPQDQWCAAMCLNHSSALRTAGVPDYTYWNGLRGYVVDHVFLDAAALRVQSLLPVPPLAFIQKHGVASSACPSDHAALVADLCWN</sequence>
<dbReference type="OMA" id="CDSYATS"/>
<evidence type="ECO:0000313" key="2">
    <source>
        <dbReference type="EMBL" id="CAE8593315.1"/>
    </source>
</evidence>
<dbReference type="PANTHER" id="PTHR12121:SF37">
    <property type="entry name" value="2',5'-PHOSPHODIESTERASE 12"/>
    <property type="match status" value="1"/>
</dbReference>
<dbReference type="GO" id="GO:0000288">
    <property type="term" value="P:nuclear-transcribed mRNA catabolic process, deadenylation-dependent decay"/>
    <property type="evidence" value="ECO:0007669"/>
    <property type="project" value="TreeGrafter"/>
</dbReference>
<reference evidence="2" key="1">
    <citation type="submission" date="2021-02" db="EMBL/GenBank/DDBJ databases">
        <authorList>
            <person name="Dougan E. K."/>
            <person name="Rhodes N."/>
            <person name="Thang M."/>
            <person name="Chan C."/>
        </authorList>
    </citation>
    <scope>NUCLEOTIDE SEQUENCE</scope>
</reference>
<dbReference type="EMBL" id="CAJNNV010006251">
    <property type="protein sequence ID" value="CAE8593315.1"/>
    <property type="molecule type" value="Genomic_DNA"/>
</dbReference>
<dbReference type="InterPro" id="IPR036691">
    <property type="entry name" value="Endo/exonu/phosph_ase_sf"/>
</dbReference>
<dbReference type="Proteomes" id="UP000654075">
    <property type="component" value="Unassembled WGS sequence"/>
</dbReference>
<dbReference type="InterPro" id="IPR005135">
    <property type="entry name" value="Endo/exonuclease/phosphatase"/>
</dbReference>
<dbReference type="Gene3D" id="3.60.10.10">
    <property type="entry name" value="Endonuclease/exonuclease/phosphatase"/>
    <property type="match status" value="1"/>
</dbReference>
<protein>
    <recommendedName>
        <fullName evidence="1">Endonuclease/exonuclease/phosphatase domain-containing protein</fullName>
    </recommendedName>
</protein>
<dbReference type="OrthoDB" id="412787at2759"/>
<dbReference type="SUPFAM" id="SSF56219">
    <property type="entry name" value="DNase I-like"/>
    <property type="match status" value="1"/>
</dbReference>
<dbReference type="AlphaFoldDB" id="A0A813E6T3"/>
<organism evidence="2 3">
    <name type="scientific">Polarella glacialis</name>
    <name type="common">Dinoflagellate</name>
    <dbReference type="NCBI Taxonomy" id="89957"/>
    <lineage>
        <taxon>Eukaryota</taxon>
        <taxon>Sar</taxon>
        <taxon>Alveolata</taxon>
        <taxon>Dinophyceae</taxon>
        <taxon>Suessiales</taxon>
        <taxon>Suessiaceae</taxon>
        <taxon>Polarella</taxon>
    </lineage>
</organism>
<evidence type="ECO:0000313" key="3">
    <source>
        <dbReference type="Proteomes" id="UP000654075"/>
    </source>
</evidence>
<dbReference type="PANTHER" id="PTHR12121">
    <property type="entry name" value="CARBON CATABOLITE REPRESSOR PROTEIN 4"/>
    <property type="match status" value="1"/>
</dbReference>
<dbReference type="Pfam" id="PF03372">
    <property type="entry name" value="Exo_endo_phos"/>
    <property type="match status" value="1"/>
</dbReference>
<proteinExistence type="predicted"/>
<gene>
    <name evidence="2" type="ORF">PGLA1383_LOCUS11912</name>
</gene>
<feature type="domain" description="Endonuclease/exonuclease/phosphatase" evidence="1">
    <location>
        <begin position="210"/>
        <end position="518"/>
    </location>
</feature>
<keyword evidence="3" id="KW-1185">Reference proteome</keyword>
<name>A0A813E6T3_POLGL</name>
<comment type="caution">
    <text evidence="2">The sequence shown here is derived from an EMBL/GenBank/DDBJ whole genome shotgun (WGS) entry which is preliminary data.</text>
</comment>
<dbReference type="GO" id="GO:0000175">
    <property type="term" value="F:3'-5'-RNA exonuclease activity"/>
    <property type="evidence" value="ECO:0007669"/>
    <property type="project" value="TreeGrafter"/>
</dbReference>
<dbReference type="InterPro" id="IPR050410">
    <property type="entry name" value="CCR4/nocturin_mRNA_transcr"/>
</dbReference>
<evidence type="ECO:0000259" key="1">
    <source>
        <dbReference type="Pfam" id="PF03372"/>
    </source>
</evidence>
<dbReference type="GO" id="GO:0005739">
    <property type="term" value="C:mitochondrion"/>
    <property type="evidence" value="ECO:0007669"/>
    <property type="project" value="TreeGrafter"/>
</dbReference>
<accession>A0A813E6T3</accession>